<feature type="region of interest" description="Disordered" evidence="1">
    <location>
        <begin position="139"/>
        <end position="162"/>
    </location>
</feature>
<dbReference type="KEGG" id="mbd:MEBOL_007981"/>
<evidence type="ECO:0000313" key="3">
    <source>
        <dbReference type="Proteomes" id="UP000217289"/>
    </source>
</evidence>
<dbReference type="Proteomes" id="UP000217289">
    <property type="component" value="Chromosome"/>
</dbReference>
<proteinExistence type="predicted"/>
<feature type="region of interest" description="Disordered" evidence="1">
    <location>
        <begin position="1"/>
        <end position="76"/>
    </location>
</feature>
<dbReference type="AlphaFoldDB" id="A0A250IT84"/>
<organism evidence="2 3">
    <name type="scientific">Melittangium boletus DSM 14713</name>
    <dbReference type="NCBI Taxonomy" id="1294270"/>
    <lineage>
        <taxon>Bacteria</taxon>
        <taxon>Pseudomonadati</taxon>
        <taxon>Myxococcota</taxon>
        <taxon>Myxococcia</taxon>
        <taxon>Myxococcales</taxon>
        <taxon>Cystobacterineae</taxon>
        <taxon>Archangiaceae</taxon>
        <taxon>Melittangium</taxon>
    </lineage>
</organism>
<reference evidence="2 3" key="1">
    <citation type="submission" date="2017-06" db="EMBL/GenBank/DDBJ databases">
        <authorList>
            <person name="Kim H.J."/>
            <person name="Triplett B.A."/>
        </authorList>
    </citation>
    <scope>NUCLEOTIDE SEQUENCE [LARGE SCALE GENOMIC DNA]</scope>
    <source>
        <strain evidence="2 3">DSM 14713</strain>
    </source>
</reference>
<evidence type="ECO:0000256" key="1">
    <source>
        <dbReference type="SAM" id="MobiDB-lite"/>
    </source>
</evidence>
<name>A0A250IT84_9BACT</name>
<protein>
    <submittedName>
        <fullName evidence="2">Uncharacterized protein</fullName>
    </submittedName>
</protein>
<dbReference type="OrthoDB" id="5522441at2"/>
<gene>
    <name evidence="2" type="ORF">MEBOL_007981</name>
</gene>
<accession>A0A250IT84</accession>
<sequence length="162" mass="18385">MRPEELLSTSPSPERLAEQAREVPEPPADKLEAMRELLAASQRAQAETEWPPLLQIPRTKKDSRYAEPPTSHRTGVVGPALVTAKRAFRLVFQPFINEMLRKQVEFNEAILDSLALIYEQQREETRAQSAWRREVMARLNALEKPTEPPAPTPAPGRKRRGA</sequence>
<dbReference type="RefSeq" id="WP_095982370.1">
    <property type="nucleotide sequence ID" value="NZ_CP022163.1"/>
</dbReference>
<keyword evidence="3" id="KW-1185">Reference proteome</keyword>
<evidence type="ECO:0000313" key="2">
    <source>
        <dbReference type="EMBL" id="ATB34478.1"/>
    </source>
</evidence>
<dbReference type="EMBL" id="CP022163">
    <property type="protein sequence ID" value="ATB34478.1"/>
    <property type="molecule type" value="Genomic_DNA"/>
</dbReference>
<feature type="compositionally biased region" description="Basic and acidic residues" evidence="1">
    <location>
        <begin position="15"/>
        <end position="35"/>
    </location>
</feature>